<dbReference type="PATRIC" id="fig|224013.5.peg.5391"/>
<reference evidence="2" key="1">
    <citation type="submission" date="2015-07" db="EMBL/GenBank/DDBJ databases">
        <title>Genome Of Nitrogen-Fixing Cyanobacterium Nostoc piscinale CENA21 From Solimoes/Amazon River Floodplain Sediments And Comparative Genomics To Uncover Biosynthetic Natural Products Potential.</title>
        <authorList>
            <person name="Leao T.F."/>
            <person name="Leao P.N."/>
            <person name="Guimaraes P.I."/>
            <person name="de Melo A.G.C."/>
            <person name="Ramos R.T.J."/>
            <person name="Silva A."/>
            <person name="Fiore M.F."/>
            <person name="Schneider M.P.C."/>
        </authorList>
    </citation>
    <scope>NUCLEOTIDE SEQUENCE [LARGE SCALE GENOMIC DNA]</scope>
    <source>
        <strain evidence="2">CENA21</strain>
    </source>
</reference>
<evidence type="ECO:0000313" key="1">
    <source>
        <dbReference type="EMBL" id="ALF54966.1"/>
    </source>
</evidence>
<dbReference type="EMBL" id="CP012036">
    <property type="protein sequence ID" value="ALF54966.1"/>
    <property type="molecule type" value="Genomic_DNA"/>
</dbReference>
<sequence length="135" mass="15560">MYCHSLINNTNKNDAFLKQFLASIPPQTAATFTEIQLAAIKQAFQQKFSNCSAVDIKFSIPLPKQHFFLIFRFGKDKKFKKRLQYPIYQQLNQVIITKSGLRIITALMGTLCMIEVVPSITTNLFPAKRLIYYHP</sequence>
<dbReference type="OrthoDB" id="7366734at2"/>
<dbReference type="KEGG" id="npz:ACX27_22490"/>
<dbReference type="AlphaFoldDB" id="A0A0M4T6U9"/>
<gene>
    <name evidence="1" type="ORF">ACX27_22490</name>
</gene>
<proteinExistence type="predicted"/>
<dbReference type="Proteomes" id="UP000062645">
    <property type="component" value="Chromosome"/>
</dbReference>
<protein>
    <submittedName>
        <fullName evidence="1">Uncharacterized protein</fullName>
    </submittedName>
</protein>
<reference evidence="1 2" key="2">
    <citation type="journal article" date="2016" name="Genome Announc.">
        <title>Draft Genome Sequence of the N2-Fixing Cyanobacterium Nostoc piscinale CENA21, Isolated from the Brazilian Amazon Floodplain.</title>
        <authorList>
            <person name="Leao T."/>
            <person name="Guimaraes P.I."/>
            <person name="de Melo A.G."/>
            <person name="Ramos R.T."/>
            <person name="Leao P.N."/>
            <person name="Silva A."/>
            <person name="Fiore M.F."/>
            <person name="Schneider M.P."/>
        </authorList>
    </citation>
    <scope>NUCLEOTIDE SEQUENCE [LARGE SCALE GENOMIC DNA]</scope>
    <source>
        <strain evidence="1 2">CENA21</strain>
    </source>
</reference>
<keyword evidence="2" id="KW-1185">Reference proteome</keyword>
<dbReference type="RefSeq" id="WP_062295708.1">
    <property type="nucleotide sequence ID" value="NZ_CP012036.1"/>
</dbReference>
<name>A0A0M4T6U9_9NOSO</name>
<organism evidence="1 2">
    <name type="scientific">Nostoc piscinale CENA21</name>
    <dbReference type="NCBI Taxonomy" id="224013"/>
    <lineage>
        <taxon>Bacteria</taxon>
        <taxon>Bacillati</taxon>
        <taxon>Cyanobacteriota</taxon>
        <taxon>Cyanophyceae</taxon>
        <taxon>Nostocales</taxon>
        <taxon>Nostocaceae</taxon>
        <taxon>Nostoc</taxon>
    </lineage>
</organism>
<accession>A0A0M4T6U9</accession>
<evidence type="ECO:0000313" key="2">
    <source>
        <dbReference type="Proteomes" id="UP000062645"/>
    </source>
</evidence>